<dbReference type="CDD" id="cd01846">
    <property type="entry name" value="fatty_acyltransferase_like"/>
    <property type="match status" value="1"/>
</dbReference>
<accession>A0AAF0JA32</accession>
<proteinExistence type="predicted"/>
<dbReference type="PANTHER" id="PTHR45648">
    <property type="entry name" value="GDSL LIPASE/ACYLHYDROLASE FAMILY PROTEIN (AFU_ORTHOLOGUE AFUA_4G14700)"/>
    <property type="match status" value="1"/>
</dbReference>
<keyword evidence="2" id="KW-0732">Signal</keyword>
<dbReference type="GO" id="GO:0016788">
    <property type="term" value="F:hydrolase activity, acting on ester bonds"/>
    <property type="evidence" value="ECO:0007669"/>
    <property type="project" value="InterPro"/>
</dbReference>
<feature type="signal peptide" evidence="2">
    <location>
        <begin position="1"/>
        <end position="16"/>
    </location>
</feature>
<dbReference type="InterPro" id="IPR001087">
    <property type="entry name" value="GDSL"/>
</dbReference>
<dbReference type="GeneID" id="85225463"/>
<dbReference type="InterPro" id="IPR051058">
    <property type="entry name" value="GDSL_Est/Lipase"/>
</dbReference>
<dbReference type="PANTHER" id="PTHR45648:SF22">
    <property type="entry name" value="GDSL LIPASE_ACYLHYDROLASE FAMILY PROTEIN (AFU_ORTHOLOGUE AFUA_4G14700)"/>
    <property type="match status" value="1"/>
</dbReference>
<gene>
    <name evidence="3" type="ORF">MJAP1_001814</name>
</gene>
<dbReference type="EMBL" id="CP119959">
    <property type="protein sequence ID" value="WFD38850.1"/>
    <property type="molecule type" value="Genomic_DNA"/>
</dbReference>
<protein>
    <submittedName>
        <fullName evidence="3">Uncharacterized protein</fullName>
    </submittedName>
</protein>
<evidence type="ECO:0000256" key="1">
    <source>
        <dbReference type="ARBA" id="ARBA00022801"/>
    </source>
</evidence>
<evidence type="ECO:0000313" key="4">
    <source>
        <dbReference type="Proteomes" id="UP001217754"/>
    </source>
</evidence>
<evidence type="ECO:0000256" key="2">
    <source>
        <dbReference type="SAM" id="SignalP"/>
    </source>
</evidence>
<reference evidence="3" key="1">
    <citation type="submission" date="2023-03" db="EMBL/GenBank/DDBJ databases">
        <title>Mating type loci evolution in Malassezia.</title>
        <authorList>
            <person name="Coelho M.A."/>
        </authorList>
    </citation>
    <scope>NUCLEOTIDE SEQUENCE</scope>
    <source>
        <strain evidence="3">CBS 9431</strain>
    </source>
</reference>
<dbReference type="Proteomes" id="UP001217754">
    <property type="component" value="Chromosome 2"/>
</dbReference>
<dbReference type="SUPFAM" id="SSF52266">
    <property type="entry name" value="SGNH hydrolase"/>
    <property type="match status" value="1"/>
</dbReference>
<dbReference type="InterPro" id="IPR036514">
    <property type="entry name" value="SGNH_hydro_sf"/>
</dbReference>
<sequence length="238" mass="25461">MYVALLFWLWAGCALGAPFVAALGAASYSAVVVFGDSLVDNGNGTYLLSNKTWPADPAYFDGRFSNGPTWPEQLADLLNISHVDDLAHGSATTNNSVAKGYSGYNSTLPVPDVRTQVSHYLKKAHGADPNALYIVSGGSNDAFFGLTPGRNATALAHDAVHTLRAESERLVHHGARHLLIPTLSEMQTSPWARTYADAETKNNTILFTSAVNRALRAWVPTVRSANATLFDADALDTA</sequence>
<keyword evidence="1" id="KW-0378">Hydrolase</keyword>
<evidence type="ECO:0000313" key="3">
    <source>
        <dbReference type="EMBL" id="WFD38850.1"/>
    </source>
</evidence>
<dbReference type="RefSeq" id="XP_060121747.1">
    <property type="nucleotide sequence ID" value="XM_060265764.1"/>
</dbReference>
<keyword evidence="4" id="KW-1185">Reference proteome</keyword>
<dbReference type="Pfam" id="PF00657">
    <property type="entry name" value="Lipase_GDSL"/>
    <property type="match status" value="1"/>
</dbReference>
<organism evidence="3 4">
    <name type="scientific">Malassezia japonica</name>
    <dbReference type="NCBI Taxonomy" id="223818"/>
    <lineage>
        <taxon>Eukaryota</taxon>
        <taxon>Fungi</taxon>
        <taxon>Dikarya</taxon>
        <taxon>Basidiomycota</taxon>
        <taxon>Ustilaginomycotina</taxon>
        <taxon>Malasseziomycetes</taxon>
        <taxon>Malasseziales</taxon>
        <taxon>Malasseziaceae</taxon>
        <taxon>Malassezia</taxon>
    </lineage>
</organism>
<dbReference type="Gene3D" id="3.40.50.1110">
    <property type="entry name" value="SGNH hydrolase"/>
    <property type="match status" value="1"/>
</dbReference>
<dbReference type="AlphaFoldDB" id="A0AAF0JA32"/>
<name>A0AAF0JA32_9BASI</name>
<feature type="chain" id="PRO_5042052289" evidence="2">
    <location>
        <begin position="17"/>
        <end position="238"/>
    </location>
</feature>